<name>A0A0S4XM98_9BACT</name>
<dbReference type="EMBL" id="FAXN01000021">
    <property type="protein sequence ID" value="CUV65241.1"/>
    <property type="molecule type" value="Genomic_DNA"/>
</dbReference>
<dbReference type="AlphaFoldDB" id="A0A0S4XM98"/>
<proteinExistence type="predicted"/>
<accession>A0A0S4XM98</accession>
<sequence>MANLEETEIWEDGIYQFEETDFIEGGANGIDNLPHKQLGARTKFLKVKTEEIEAEIENLVSNNYTKAEIDTLLQGLKPKASVKVATTANITLSGTQTIDTIAVAVGDRVLVKDQTTASQNGIYIVSASAWTRSLDTNTAVEVTGAFVFVEQGTTNADTAWVQTTDNVTLNTTSLVWVKFAGNGAFQAASTILSAIAALTSGVGYLSFNNGVVSIDTGKPAGEWVDVTASRTIGVTYSNTGSKPIYVHISAISTNASLSNRFDIEINGVALKGSYAYNSSTLFQNSAIVFPGDTYKYIALTTYNTPLILERT</sequence>
<organism evidence="1">
    <name type="scientific">Sulfurovum sp. enrichment culture clone C5</name>
    <dbReference type="NCBI Taxonomy" id="497650"/>
    <lineage>
        <taxon>Bacteria</taxon>
        <taxon>Pseudomonadati</taxon>
        <taxon>Campylobacterota</taxon>
        <taxon>Epsilonproteobacteria</taxon>
        <taxon>Campylobacterales</taxon>
        <taxon>Sulfurovaceae</taxon>
        <taxon>Sulfurovum</taxon>
        <taxon>environmental samples</taxon>
    </lineage>
</organism>
<reference evidence="1" key="1">
    <citation type="submission" date="2015-11" db="EMBL/GenBank/DDBJ databases">
        <authorList>
            <person name="Zhang Y."/>
            <person name="Guo Z."/>
        </authorList>
    </citation>
    <scope>NUCLEOTIDE SEQUENCE</scope>
    <source>
        <strain evidence="1">BN30871</strain>
    </source>
</reference>
<gene>
    <name evidence="1" type="ORF">BN3087_220058</name>
</gene>
<evidence type="ECO:0000313" key="1">
    <source>
        <dbReference type="EMBL" id="CUV65241.1"/>
    </source>
</evidence>
<protein>
    <submittedName>
        <fullName evidence="1">Uncharacterized protein</fullName>
    </submittedName>
</protein>